<evidence type="ECO:0008006" key="3">
    <source>
        <dbReference type="Google" id="ProtNLM"/>
    </source>
</evidence>
<protein>
    <recommendedName>
        <fullName evidence="3">Poly(ADP-ribose) glycohydrolase</fullName>
    </recommendedName>
</protein>
<comment type="caution">
    <text evidence="1">The sequence shown here is derived from an EMBL/GenBank/DDBJ whole genome shotgun (WGS) entry which is preliminary data.</text>
</comment>
<evidence type="ECO:0000313" key="2">
    <source>
        <dbReference type="Proteomes" id="UP001189429"/>
    </source>
</evidence>
<reference evidence="1" key="1">
    <citation type="submission" date="2023-10" db="EMBL/GenBank/DDBJ databases">
        <authorList>
            <person name="Chen Y."/>
            <person name="Shah S."/>
            <person name="Dougan E. K."/>
            <person name="Thang M."/>
            <person name="Chan C."/>
        </authorList>
    </citation>
    <scope>NUCLEOTIDE SEQUENCE [LARGE SCALE GENOMIC DNA]</scope>
</reference>
<dbReference type="Proteomes" id="UP001189429">
    <property type="component" value="Unassembled WGS sequence"/>
</dbReference>
<evidence type="ECO:0000313" key="1">
    <source>
        <dbReference type="EMBL" id="CAK0898456.1"/>
    </source>
</evidence>
<dbReference type="EMBL" id="CAUYUJ010020475">
    <property type="protein sequence ID" value="CAK0898456.1"/>
    <property type="molecule type" value="Genomic_DNA"/>
</dbReference>
<sequence>MGEGETGCTSQVAKAMLNDIFETPADFPGLTSDSCLEEFQAFLATNGSRGACPQPCSATCRPPTPSVEASVLHTAECPACTPEVPQAPDVVIPFFERDLCKLKYTVKSIVLHDPEHHLGNIILMWVSKHPPSKYQADLDEVKALVTGRQVTLLDYSPQVQEIDGWFVQQVLKLKVAANVGTDFYLVLDAKNTFLQDVDADTFFTPCNQARVPAQYASIDDVPLPHKEWFQTAQRLLQTTPPETALWPTSVTPIVLHRQTVLEMLDFIGEKVNADPLCQGPICFMFGCGFNTDGKVFATEFTMYLMYAYSKIQTSCVHSVEQRDELNRWAASLWRGVPETVDEVREKNLESLRNIAGGTNRPLSFGGQPDSLKNTSMSKGQKEEAEGLLIQIYLDAQVIDSAAVGSKDLDKFISCMV</sequence>
<gene>
    <name evidence="1" type="ORF">PCOR1329_LOCUS76298</name>
</gene>
<organism evidence="1 2">
    <name type="scientific">Prorocentrum cordatum</name>
    <dbReference type="NCBI Taxonomy" id="2364126"/>
    <lineage>
        <taxon>Eukaryota</taxon>
        <taxon>Sar</taxon>
        <taxon>Alveolata</taxon>
        <taxon>Dinophyceae</taxon>
        <taxon>Prorocentrales</taxon>
        <taxon>Prorocentraceae</taxon>
        <taxon>Prorocentrum</taxon>
    </lineage>
</organism>
<proteinExistence type="predicted"/>
<dbReference type="InterPro" id="IPR045499">
    <property type="entry name" value="DUF6492"/>
</dbReference>
<keyword evidence="2" id="KW-1185">Reference proteome</keyword>
<accession>A0ABN9XFK9</accession>
<name>A0ABN9XFK9_9DINO</name>
<dbReference type="Pfam" id="PF20102">
    <property type="entry name" value="DUF6492"/>
    <property type="match status" value="1"/>
</dbReference>